<feature type="chain" id="PRO_5020881095" description="HEAT repeat protein" evidence="1">
    <location>
        <begin position="32"/>
        <end position="551"/>
    </location>
</feature>
<dbReference type="Proteomes" id="UP000294616">
    <property type="component" value="Unassembled WGS sequence"/>
</dbReference>
<dbReference type="AlphaFoldDB" id="A0A4R1M4F1"/>
<evidence type="ECO:0000313" key="2">
    <source>
        <dbReference type="EMBL" id="TCK85764.1"/>
    </source>
</evidence>
<sequence length="551" mass="63886">MCDTKFYSHYMKTIKLFFIAFLLLQSAAIFGQEQESIPEVHPDLDNPKVQEAIRLIEAEDYNGAQAHYKKVFQSNNRKDIKDLFIYDLSRIGTGRIMDLLFNAEFEDEIKIAVEDIMKSGDSPSEKFQKALVYTYAGFNTYKDPQQTKEYLNSPFHVFLQLATQQDWIRPIPLLRRTATELYKIGFEDEHLDMDVLLATFDYEVNNNGYTPSVIGELADGFYYENSFGLPLTADEEKANENYLEISQAVTYSFLANNPENTQPLMIELWERSLSRSSFDTRFYKFRSGYAESLSDFISELDGDEDIKYDDIKIVEILYNSFFNEDSEYTVDDLIELTADKETAYNILIGFLNYKKDHFNMDLMGVSPKWVNTFKDFIVKNPEYLSLAIRYGDEIDVLLADNRVNIESLEKSLDFVPETLNVMSVIVQDDKMNENGLGLYTLYGLARKMDKIREHGSFKKNRNIKHLQAKARMTFELTYLRDRGIHSPSIIGLSDIFDDWNQGDMDFSSEEVEIFLSEYLDIYTESPLADASMEKVIIIDILKDVATKFELI</sequence>
<evidence type="ECO:0008006" key="4">
    <source>
        <dbReference type="Google" id="ProtNLM"/>
    </source>
</evidence>
<reference evidence="2 3" key="1">
    <citation type="submission" date="2019-03" db="EMBL/GenBank/DDBJ databases">
        <title>Genomic Encyclopedia of Archaeal and Bacterial Type Strains, Phase II (KMG-II): from individual species to whole genera.</title>
        <authorList>
            <person name="Goeker M."/>
        </authorList>
    </citation>
    <scope>NUCLEOTIDE SEQUENCE [LARGE SCALE GENOMIC DNA]</scope>
    <source>
        <strain evidence="2 3">DSM 22554</strain>
    </source>
</reference>
<keyword evidence="3" id="KW-1185">Reference proteome</keyword>
<name>A0A4R1M4F1_9SPHI</name>
<gene>
    <name evidence="2" type="ORF">C8N28_1078</name>
</gene>
<evidence type="ECO:0000256" key="1">
    <source>
        <dbReference type="SAM" id="SignalP"/>
    </source>
</evidence>
<organism evidence="2 3">
    <name type="scientific">Albibacterium bauzanense</name>
    <dbReference type="NCBI Taxonomy" id="653929"/>
    <lineage>
        <taxon>Bacteria</taxon>
        <taxon>Pseudomonadati</taxon>
        <taxon>Bacteroidota</taxon>
        <taxon>Sphingobacteriia</taxon>
        <taxon>Sphingobacteriales</taxon>
        <taxon>Sphingobacteriaceae</taxon>
        <taxon>Albibacterium</taxon>
    </lineage>
</organism>
<protein>
    <recommendedName>
        <fullName evidence="4">HEAT repeat protein</fullName>
    </recommendedName>
</protein>
<comment type="caution">
    <text evidence="2">The sequence shown here is derived from an EMBL/GenBank/DDBJ whole genome shotgun (WGS) entry which is preliminary data.</text>
</comment>
<keyword evidence="1" id="KW-0732">Signal</keyword>
<dbReference type="EMBL" id="SMGO01000001">
    <property type="protein sequence ID" value="TCK85764.1"/>
    <property type="molecule type" value="Genomic_DNA"/>
</dbReference>
<proteinExistence type="predicted"/>
<feature type="signal peptide" evidence="1">
    <location>
        <begin position="1"/>
        <end position="31"/>
    </location>
</feature>
<accession>A0A4R1M4F1</accession>
<evidence type="ECO:0000313" key="3">
    <source>
        <dbReference type="Proteomes" id="UP000294616"/>
    </source>
</evidence>